<evidence type="ECO:0000313" key="2">
    <source>
        <dbReference type="Proteomes" id="UP000278327"/>
    </source>
</evidence>
<sequence length="70" mass="7547">MLAEALGGSSAQQESATTLLSFRVRQGLISAVALVGIVLDKHIYRKCAVGTRQELLDLFESRTQTADPVD</sequence>
<dbReference type="Proteomes" id="UP000278327">
    <property type="component" value="Unassembled WGS sequence"/>
</dbReference>
<dbReference type="EMBL" id="QICA01000011">
    <property type="protein sequence ID" value="RNL37619.1"/>
    <property type="molecule type" value="Genomic_DNA"/>
</dbReference>
<gene>
    <name evidence="1" type="ORF">DMP10_07320</name>
</gene>
<evidence type="ECO:0000313" key="1">
    <source>
        <dbReference type="EMBL" id="RNL37619.1"/>
    </source>
</evidence>
<protein>
    <submittedName>
        <fullName evidence="1">Uncharacterized protein</fullName>
    </submittedName>
</protein>
<name>A0A3N0ASV8_9ACTN</name>
<proteinExistence type="predicted"/>
<organism evidence="1 2">
    <name type="scientific">Adlercreutzia equolifaciens subsp. celatus DSM 18785</name>
    <dbReference type="NCBI Taxonomy" id="1121021"/>
    <lineage>
        <taxon>Bacteria</taxon>
        <taxon>Bacillati</taxon>
        <taxon>Actinomycetota</taxon>
        <taxon>Coriobacteriia</taxon>
        <taxon>Eggerthellales</taxon>
        <taxon>Eggerthellaceae</taxon>
        <taxon>Adlercreutzia</taxon>
    </lineage>
</organism>
<dbReference type="AlphaFoldDB" id="A0A3N0ASV8"/>
<keyword evidence="2" id="KW-1185">Reference proteome</keyword>
<reference evidence="1 2" key="1">
    <citation type="journal article" date="2019" name="Microbiol. Resour. Announc.">
        <title>Draft Genome Sequences of Type Strains of Gordonibacter faecihominis, Paraeggerthella hongkongensis, Parvibacter caecicola,Slackia equolifaciens, Slackia faecicanis, and Slackia isoflavoniconvertens.</title>
        <authorList>
            <person name="Danylec N."/>
            <person name="Stoll D.A."/>
            <person name="Dotsch A."/>
            <person name="Huch M."/>
        </authorList>
    </citation>
    <scope>NUCLEOTIDE SEQUENCE [LARGE SCALE GENOMIC DNA]</scope>
    <source>
        <strain evidence="1 2">DSM 18785</strain>
    </source>
</reference>
<comment type="caution">
    <text evidence="1">The sequence shown here is derived from an EMBL/GenBank/DDBJ whole genome shotgun (WGS) entry which is preliminary data.</text>
</comment>
<accession>A0A3N0ASV8</accession>